<dbReference type="SMART" id="SM00507">
    <property type="entry name" value="HNHc"/>
    <property type="match status" value="1"/>
</dbReference>
<dbReference type="Gene3D" id="3.90.75.20">
    <property type="match status" value="1"/>
</dbReference>
<sequence>MEEIWKDIEGYKGIYQVSNLGRVKRVTTGRILKGCKNSKGYLLVNLCENSIVSSKKIHRLVAQAFIPNPDNKSQVNHIDENKTNNMVSNLEWMTAKENLNHGTRNERIGKAISKLKSIPIIATNIKTGESTEFYGARECARQLGLHQASITKVLKGKLRQTGGYTFKYKGVD</sequence>
<dbReference type="InterPro" id="IPR036388">
    <property type="entry name" value="WH-like_DNA-bd_sf"/>
</dbReference>
<name>A0A8D6UEK6_9CAUD</name>
<dbReference type="EMBL" id="LR991625">
    <property type="protein sequence ID" value="CAD7767776.1"/>
    <property type="molecule type" value="Genomic_DNA"/>
</dbReference>
<keyword evidence="2" id="KW-0378">Hydrolase</keyword>
<gene>
    <name evidence="2" type="ORF">DAR_32</name>
</gene>
<dbReference type="InterPro" id="IPR010902">
    <property type="entry name" value="NUMOD4"/>
</dbReference>
<dbReference type="Pfam" id="PF22083">
    <property type="entry name" value="I-HmuI_NUMOD-like"/>
    <property type="match status" value="1"/>
</dbReference>
<dbReference type="InterPro" id="IPR054307">
    <property type="entry name" value="I-HmuI_NUMOD-like"/>
</dbReference>
<dbReference type="GO" id="GO:0016788">
    <property type="term" value="F:hydrolase activity, acting on ester bonds"/>
    <property type="evidence" value="ECO:0007669"/>
    <property type="project" value="InterPro"/>
</dbReference>
<dbReference type="SMART" id="SM00497">
    <property type="entry name" value="IENR1"/>
    <property type="match status" value="1"/>
</dbReference>
<dbReference type="InterPro" id="IPR003615">
    <property type="entry name" value="HNH_nuc"/>
</dbReference>
<feature type="domain" description="HNH nuclease" evidence="1">
    <location>
        <begin position="51"/>
        <end position="99"/>
    </location>
</feature>
<evidence type="ECO:0000259" key="1">
    <source>
        <dbReference type="SMART" id="SM00507"/>
    </source>
</evidence>
<keyword evidence="2" id="KW-0255">Endonuclease</keyword>
<proteinExistence type="predicted"/>
<accession>A0A8D6UEK6</accession>
<evidence type="ECO:0000313" key="3">
    <source>
        <dbReference type="Proteomes" id="UP000683107"/>
    </source>
</evidence>
<dbReference type="Proteomes" id="UP000683107">
    <property type="component" value="Chromosome"/>
</dbReference>
<organism evidence="2 3">
    <name type="scientific">Enterococcus phage dArtagnan</name>
    <dbReference type="NCBI Taxonomy" id="2795667"/>
    <lineage>
        <taxon>Viruses</taxon>
        <taxon>Duplodnaviria</taxon>
        <taxon>Heunggongvirae</taxon>
        <taxon>Uroviricota</taxon>
        <taxon>Caudoviricetes</taxon>
        <taxon>Aramisvirus</taxon>
        <taxon>Aramisvirus dArtagnan</taxon>
    </lineage>
</organism>
<protein>
    <submittedName>
        <fullName evidence="2">HNH endonuclease</fullName>
    </submittedName>
</protein>
<keyword evidence="3" id="KW-1185">Reference proteome</keyword>
<dbReference type="SUPFAM" id="SSF64496">
    <property type="entry name" value="DNA-binding domain of intron-encoded endonucleases"/>
    <property type="match status" value="1"/>
</dbReference>
<keyword evidence="2" id="KW-0540">Nuclease</keyword>
<evidence type="ECO:0000313" key="2">
    <source>
        <dbReference type="EMBL" id="CAD7767776.1"/>
    </source>
</evidence>
<dbReference type="Gene3D" id="1.10.10.10">
    <property type="entry name" value="Winged helix-like DNA-binding domain superfamily/Winged helix DNA-binding domain"/>
    <property type="match status" value="1"/>
</dbReference>
<dbReference type="SUPFAM" id="SSF54060">
    <property type="entry name" value="His-Me finger endonucleases"/>
    <property type="match status" value="1"/>
</dbReference>
<dbReference type="Pfam" id="PF13392">
    <property type="entry name" value="HNH_3"/>
    <property type="match status" value="1"/>
</dbReference>
<dbReference type="Pfam" id="PF07463">
    <property type="entry name" value="NUMOD4"/>
    <property type="match status" value="1"/>
</dbReference>
<reference evidence="2" key="1">
    <citation type="submission" date="2023-02" db="EMBL/GenBank/DDBJ databases">
        <authorList>
            <person name="Petit M.-A."/>
            <person name="Lossouarn J."/>
        </authorList>
    </citation>
    <scope>NUCLEOTIDE SEQUENCE</scope>
</reference>
<dbReference type="InterPro" id="IPR003647">
    <property type="entry name" value="Intron_nuc_1_rpt"/>
</dbReference>
<dbReference type="InterPro" id="IPR044925">
    <property type="entry name" value="His-Me_finger_sf"/>
</dbReference>
<dbReference type="GO" id="GO:0004519">
    <property type="term" value="F:endonuclease activity"/>
    <property type="evidence" value="ECO:0007669"/>
    <property type="project" value="UniProtKB-KW"/>
</dbReference>